<comment type="caution">
    <text evidence="2">The sequence shown here is derived from an EMBL/GenBank/DDBJ whole genome shotgun (WGS) entry which is preliminary data.</text>
</comment>
<sequence length="177" mass="19129">MSNGSPPTDASSSALGYLYQCRFALLLALQKSDEPNLCLSIEKLDDVAFHESPTTPTIARECLQFKHKTSRAGGLGDSSTDIWKTLKIWIDAARTKKIDLNRVSLFLVTTTAASDKNSVRHLRPESGKSGVTTRNSQEGLAQLEKAGAKSTNAVVKAGYAALMALTPDERTTLFKAI</sequence>
<dbReference type="Proteomes" id="UP000321083">
    <property type="component" value="Unassembled WGS sequence"/>
</dbReference>
<reference evidence="2 3" key="1">
    <citation type="submission" date="2019-08" db="EMBL/GenBank/DDBJ databases">
        <title>100 year-old enigma solved: identification of Planctomyces bekefii, the type genus and species of the phylum Planctomycetes.</title>
        <authorList>
            <person name="Svetlana D.N."/>
            <person name="Overmann J."/>
        </authorList>
    </citation>
    <scope>NUCLEOTIDE SEQUENCE [LARGE SCALE GENOMIC DNA]</scope>
    <source>
        <strain evidence="2">Phe10_nw2017</strain>
    </source>
</reference>
<evidence type="ECO:0000313" key="3">
    <source>
        <dbReference type="Proteomes" id="UP000321083"/>
    </source>
</evidence>
<dbReference type="AlphaFoldDB" id="A0A5C6M0S8"/>
<evidence type="ECO:0000313" key="2">
    <source>
        <dbReference type="EMBL" id="TWW08198.1"/>
    </source>
</evidence>
<name>A0A5C6M0S8_9PLAN</name>
<accession>A0A5C6M0S8</accession>
<organism evidence="2 3">
    <name type="scientific">Planctomyces bekefii</name>
    <dbReference type="NCBI Taxonomy" id="1653850"/>
    <lineage>
        <taxon>Bacteria</taxon>
        <taxon>Pseudomonadati</taxon>
        <taxon>Planctomycetota</taxon>
        <taxon>Planctomycetia</taxon>
        <taxon>Planctomycetales</taxon>
        <taxon>Planctomycetaceae</taxon>
        <taxon>Planctomyces</taxon>
    </lineage>
</organism>
<feature type="non-terminal residue" evidence="2">
    <location>
        <position position="177"/>
    </location>
</feature>
<dbReference type="EMBL" id="SRHE01000791">
    <property type="protein sequence ID" value="TWW08198.1"/>
    <property type="molecule type" value="Genomic_DNA"/>
</dbReference>
<evidence type="ECO:0000256" key="1">
    <source>
        <dbReference type="SAM" id="MobiDB-lite"/>
    </source>
</evidence>
<evidence type="ECO:0008006" key="4">
    <source>
        <dbReference type="Google" id="ProtNLM"/>
    </source>
</evidence>
<keyword evidence="3" id="KW-1185">Reference proteome</keyword>
<feature type="region of interest" description="Disordered" evidence="1">
    <location>
        <begin position="117"/>
        <end position="136"/>
    </location>
</feature>
<reference evidence="2 3" key="2">
    <citation type="submission" date="2019-08" db="EMBL/GenBank/DDBJ databases">
        <authorList>
            <person name="Henke P."/>
        </authorList>
    </citation>
    <scope>NUCLEOTIDE SEQUENCE [LARGE SCALE GENOMIC DNA]</scope>
    <source>
        <strain evidence="2">Phe10_nw2017</strain>
    </source>
</reference>
<protein>
    <recommendedName>
        <fullName evidence="4">CD-NTase associated protein 4-like DNA endonuclease domain-containing protein</fullName>
    </recommendedName>
</protein>
<gene>
    <name evidence="2" type="ORF">E3A20_26720</name>
</gene>
<proteinExistence type="predicted"/>